<dbReference type="EMBL" id="GBRH01177012">
    <property type="protein sequence ID" value="JAE20884.1"/>
    <property type="molecule type" value="Transcribed_RNA"/>
</dbReference>
<reference evidence="1" key="1">
    <citation type="submission" date="2014-09" db="EMBL/GenBank/DDBJ databases">
        <authorList>
            <person name="Magalhaes I.L.F."/>
            <person name="Oliveira U."/>
            <person name="Santos F.R."/>
            <person name="Vidigal T.H.D.A."/>
            <person name="Brescovit A.D."/>
            <person name="Santos A.J."/>
        </authorList>
    </citation>
    <scope>NUCLEOTIDE SEQUENCE</scope>
    <source>
        <tissue evidence="1">Shoot tissue taken approximately 20 cm above the soil surface</tissue>
    </source>
</reference>
<proteinExistence type="predicted"/>
<dbReference type="AlphaFoldDB" id="A0A0A9GBQ2"/>
<protein>
    <submittedName>
        <fullName evidence="1">Uncharacterized protein</fullName>
    </submittedName>
</protein>
<name>A0A0A9GBQ2_ARUDO</name>
<accession>A0A0A9GBQ2</accession>
<sequence>MISSCRHYQALLIVCPALRLFLAHQVA</sequence>
<reference evidence="1" key="2">
    <citation type="journal article" date="2015" name="Data Brief">
        <title>Shoot transcriptome of the giant reed, Arundo donax.</title>
        <authorList>
            <person name="Barrero R.A."/>
            <person name="Guerrero F.D."/>
            <person name="Moolhuijzen P."/>
            <person name="Goolsby J.A."/>
            <person name="Tidwell J."/>
            <person name="Bellgard S.E."/>
            <person name="Bellgard M.I."/>
        </authorList>
    </citation>
    <scope>NUCLEOTIDE SEQUENCE</scope>
    <source>
        <tissue evidence="1">Shoot tissue taken approximately 20 cm above the soil surface</tissue>
    </source>
</reference>
<evidence type="ECO:0000313" key="1">
    <source>
        <dbReference type="EMBL" id="JAE20884.1"/>
    </source>
</evidence>
<organism evidence="1">
    <name type="scientific">Arundo donax</name>
    <name type="common">Giant reed</name>
    <name type="synonym">Donax arundinaceus</name>
    <dbReference type="NCBI Taxonomy" id="35708"/>
    <lineage>
        <taxon>Eukaryota</taxon>
        <taxon>Viridiplantae</taxon>
        <taxon>Streptophyta</taxon>
        <taxon>Embryophyta</taxon>
        <taxon>Tracheophyta</taxon>
        <taxon>Spermatophyta</taxon>
        <taxon>Magnoliopsida</taxon>
        <taxon>Liliopsida</taxon>
        <taxon>Poales</taxon>
        <taxon>Poaceae</taxon>
        <taxon>PACMAD clade</taxon>
        <taxon>Arundinoideae</taxon>
        <taxon>Arundineae</taxon>
        <taxon>Arundo</taxon>
    </lineage>
</organism>